<dbReference type="Pfam" id="PF13439">
    <property type="entry name" value="Glyco_transf_4"/>
    <property type="match status" value="1"/>
</dbReference>
<dbReference type="InterPro" id="IPR001296">
    <property type="entry name" value="Glyco_trans_1"/>
</dbReference>
<dbReference type="AlphaFoldDB" id="A0A2M6XDD4"/>
<feature type="domain" description="Glycosyl transferase family 1" evidence="1">
    <location>
        <begin position="191"/>
        <end position="369"/>
    </location>
</feature>
<evidence type="ECO:0000313" key="4">
    <source>
        <dbReference type="Proteomes" id="UP000228996"/>
    </source>
</evidence>
<feature type="domain" description="Glycosyltransferase subfamily 4-like N-terminal" evidence="2">
    <location>
        <begin position="68"/>
        <end position="180"/>
    </location>
</feature>
<comment type="caution">
    <text evidence="3">The sequence shown here is derived from an EMBL/GenBank/DDBJ whole genome shotgun (WGS) entry which is preliminary data.</text>
</comment>
<evidence type="ECO:0000313" key="3">
    <source>
        <dbReference type="EMBL" id="PIU03678.1"/>
    </source>
</evidence>
<dbReference type="PANTHER" id="PTHR12526">
    <property type="entry name" value="GLYCOSYLTRANSFERASE"/>
    <property type="match status" value="1"/>
</dbReference>
<dbReference type="Proteomes" id="UP000228996">
    <property type="component" value="Unassembled WGS sequence"/>
</dbReference>
<dbReference type="Gene3D" id="3.40.50.2000">
    <property type="entry name" value="Glycogen Phosphorylase B"/>
    <property type="match status" value="2"/>
</dbReference>
<gene>
    <name evidence="3" type="ORF">COT44_01985</name>
</gene>
<dbReference type="CDD" id="cd03822">
    <property type="entry name" value="GT4_mannosyltransferase-like"/>
    <property type="match status" value="1"/>
</dbReference>
<dbReference type="Pfam" id="PF00534">
    <property type="entry name" value="Glycos_transf_1"/>
    <property type="match status" value="1"/>
</dbReference>
<sequence>MKNLEKILGSKRKPIRAIYISSYIPRKCGIATYTKDLTNAINPLNPHALAEIMAVNKPEENINYPWEAKFKIEENNLSSYLQASDYINNSGVDIVSLQHEFGLFGSHWGENIVPFAESLKHPLVTTLHSVLDDPTSDGGIITKRLIDKSSAIVVMMEQIKDKLIKKYQAPEEKIVTIPHGTPDLPLTSSETYKKKKKLSDRLVLGNINLITGCKGIEYSLEATSIIAKEFPNVLYFVIGETHPGDIRYQGEKYRNSLIKLTKKLNIKKNVRFINKYISLNEVVDWIQTMDFYITPYLDPQQVSSGALAYAVGAGKCCISSSYPYAKEVLAEGRGVTVPFKDPEAIASAVIKLWKDKDQKLKMERKTYEYGRLMTWSNVALQYLNLFATILSNGNDNHEEN</sequence>
<evidence type="ECO:0000259" key="1">
    <source>
        <dbReference type="Pfam" id="PF00534"/>
    </source>
</evidence>
<evidence type="ECO:0000259" key="2">
    <source>
        <dbReference type="Pfam" id="PF13439"/>
    </source>
</evidence>
<dbReference type="PANTHER" id="PTHR12526:SF572">
    <property type="entry name" value="BLL5144 PROTEIN"/>
    <property type="match status" value="1"/>
</dbReference>
<dbReference type="EMBL" id="PEYO01000011">
    <property type="protein sequence ID" value="PIU03678.1"/>
    <property type="molecule type" value="Genomic_DNA"/>
</dbReference>
<proteinExistence type="predicted"/>
<dbReference type="InterPro" id="IPR028098">
    <property type="entry name" value="Glyco_trans_4-like_N"/>
</dbReference>
<dbReference type="SUPFAM" id="SSF53756">
    <property type="entry name" value="UDP-Glycosyltransferase/glycogen phosphorylase"/>
    <property type="match status" value="1"/>
</dbReference>
<name>A0A2M6XDD4_9BACT</name>
<reference evidence="4" key="1">
    <citation type="submission" date="2017-09" db="EMBL/GenBank/DDBJ databases">
        <title>Depth-based differentiation of microbial function through sediment-hosted aquifers and enrichment of novel symbionts in the deep terrestrial subsurface.</title>
        <authorList>
            <person name="Probst A.J."/>
            <person name="Ladd B."/>
            <person name="Jarett J.K."/>
            <person name="Geller-Mcgrath D.E."/>
            <person name="Sieber C.M.K."/>
            <person name="Emerson J.B."/>
            <person name="Anantharaman K."/>
            <person name="Thomas B.C."/>
            <person name="Malmstrom R."/>
            <person name="Stieglmeier M."/>
            <person name="Klingl A."/>
            <person name="Woyke T."/>
            <person name="Ryan C.M."/>
            <person name="Banfield J.F."/>
        </authorList>
    </citation>
    <scope>NUCLEOTIDE SEQUENCE [LARGE SCALE GENOMIC DNA]</scope>
</reference>
<protein>
    <recommendedName>
        <fullName evidence="5">Glycosyl transferase family 1</fullName>
    </recommendedName>
</protein>
<organism evidence="3 4">
    <name type="scientific">Candidatus Shapirobacteria bacterium CG08_land_8_20_14_0_20_39_18</name>
    <dbReference type="NCBI Taxonomy" id="1974883"/>
    <lineage>
        <taxon>Bacteria</taxon>
        <taxon>Candidatus Shapironibacteriota</taxon>
    </lineage>
</organism>
<dbReference type="GO" id="GO:0016757">
    <property type="term" value="F:glycosyltransferase activity"/>
    <property type="evidence" value="ECO:0007669"/>
    <property type="project" value="InterPro"/>
</dbReference>
<accession>A0A2M6XDD4</accession>
<evidence type="ECO:0008006" key="5">
    <source>
        <dbReference type="Google" id="ProtNLM"/>
    </source>
</evidence>